<organism evidence="2 3">
    <name type="scientific">Brevibacillus invocatus</name>
    <dbReference type="NCBI Taxonomy" id="173959"/>
    <lineage>
        <taxon>Bacteria</taxon>
        <taxon>Bacillati</taxon>
        <taxon>Bacillota</taxon>
        <taxon>Bacilli</taxon>
        <taxon>Bacillales</taxon>
        <taxon>Paenibacillaceae</taxon>
        <taxon>Brevibacillus</taxon>
    </lineage>
</organism>
<evidence type="ECO:0000256" key="1">
    <source>
        <dbReference type="SAM" id="Phobius"/>
    </source>
</evidence>
<keyword evidence="3" id="KW-1185">Reference proteome</keyword>
<dbReference type="InterPro" id="IPR015943">
    <property type="entry name" value="WD40/YVTN_repeat-like_dom_sf"/>
</dbReference>
<reference evidence="2 3" key="1">
    <citation type="submission" date="2018-10" db="EMBL/GenBank/DDBJ databases">
        <title>Phylogenomics of Brevibacillus.</title>
        <authorList>
            <person name="Dunlap C."/>
        </authorList>
    </citation>
    <scope>NUCLEOTIDE SEQUENCE [LARGE SCALE GENOMIC DNA]</scope>
    <source>
        <strain evidence="2 3">JCM 12215</strain>
    </source>
</reference>
<dbReference type="NCBIfam" id="NF045728">
    <property type="entry name" value="glycosyl_F510_1955"/>
    <property type="match status" value="1"/>
</dbReference>
<keyword evidence="1" id="KW-0812">Transmembrane</keyword>
<gene>
    <name evidence="2" type="ORF">EDM52_22500</name>
</gene>
<dbReference type="GO" id="GO:0016787">
    <property type="term" value="F:hydrolase activity"/>
    <property type="evidence" value="ECO:0007669"/>
    <property type="project" value="UniProtKB-KW"/>
</dbReference>
<comment type="caution">
    <text evidence="2">The sequence shown here is derived from an EMBL/GenBank/DDBJ whole genome shotgun (WGS) entry which is preliminary data.</text>
</comment>
<dbReference type="AlphaFoldDB" id="A0A3M8BVZ7"/>
<dbReference type="Gene3D" id="2.130.10.10">
    <property type="entry name" value="YVTN repeat-like/Quinoprotein amine dehydrogenase"/>
    <property type="match status" value="1"/>
</dbReference>
<sequence length="352" mass="38470">MGLTLVGIALLTLILFAWLIVTKRQMEQLKNVKAQEDREKRVKLSVTAKYLKWSVATSILLVSIIGVITLMSGDSEESMDLMHAHGLGYSPDGKEMIIPAHDGLRIYEDGSWMAAEGPKHDYMGFAPSSDGFYSSGHPAPGSALKNPLGIVKSTDGGKTIQTLVLDGQTDFHLLAVGYSSHVIYAMNPQANSIMDEPGLYFSTDDAKTWTKSQSNGIREEPISLAVHPSKDAIVALGTPTGVYLSKDNGNHFEKVVTNGQATALLFNEEGDLFMGGYQNNANLQKMNVENRKAEKLPIPTLTEDAIAYIAQNPSNKNELSFVTFKKDVYISDNQGLDWKRIAEQGKVITDGE</sequence>
<dbReference type="EMBL" id="RHHR01000051">
    <property type="protein sequence ID" value="RNB67523.1"/>
    <property type="molecule type" value="Genomic_DNA"/>
</dbReference>
<keyword evidence="2" id="KW-0378">Hydrolase</keyword>
<dbReference type="InterPro" id="IPR054817">
    <property type="entry name" value="Glycosyl_F510_1955-like"/>
</dbReference>
<keyword evidence="1" id="KW-0472">Membrane</keyword>
<accession>A0A3M8BVZ7</accession>
<protein>
    <submittedName>
        <fullName evidence="2">Glycosyl hydrolase</fullName>
    </submittedName>
</protein>
<proteinExistence type="predicted"/>
<keyword evidence="1" id="KW-1133">Transmembrane helix</keyword>
<feature type="transmembrane region" description="Helical" evidence="1">
    <location>
        <begin position="50"/>
        <end position="72"/>
    </location>
</feature>
<name>A0A3M8BVZ7_9BACL</name>
<dbReference type="Proteomes" id="UP000282028">
    <property type="component" value="Unassembled WGS sequence"/>
</dbReference>
<evidence type="ECO:0000313" key="3">
    <source>
        <dbReference type="Proteomes" id="UP000282028"/>
    </source>
</evidence>
<evidence type="ECO:0000313" key="2">
    <source>
        <dbReference type="EMBL" id="RNB67523.1"/>
    </source>
</evidence>
<dbReference type="SUPFAM" id="SSF110296">
    <property type="entry name" value="Oligoxyloglucan reducing end-specific cellobiohydrolase"/>
    <property type="match status" value="1"/>
</dbReference>